<dbReference type="AlphaFoldDB" id="A0A843VU54"/>
<accession>A0A843VU54</accession>
<sequence length="71" mass="8636">MWSFKDFQLQELKRINELGYDNQKGESGILEKYKWFYVVFLDTLTPVFELYIQLRERQEGSDLLEFVFSCL</sequence>
<proteinExistence type="predicted"/>
<protein>
    <submittedName>
        <fullName evidence="1">Uncharacterized protein</fullName>
    </submittedName>
</protein>
<keyword evidence="2" id="KW-1185">Reference proteome</keyword>
<evidence type="ECO:0000313" key="1">
    <source>
        <dbReference type="EMBL" id="MQL97070.1"/>
    </source>
</evidence>
<dbReference type="Proteomes" id="UP000652761">
    <property type="component" value="Unassembled WGS sequence"/>
</dbReference>
<dbReference type="EMBL" id="NMUH01001999">
    <property type="protein sequence ID" value="MQL97070.1"/>
    <property type="molecule type" value="Genomic_DNA"/>
</dbReference>
<reference evidence="1" key="1">
    <citation type="submission" date="2017-07" db="EMBL/GenBank/DDBJ databases">
        <title>Taro Niue Genome Assembly and Annotation.</title>
        <authorList>
            <person name="Atibalentja N."/>
            <person name="Keating K."/>
            <person name="Fields C.J."/>
        </authorList>
    </citation>
    <scope>NUCLEOTIDE SEQUENCE</scope>
    <source>
        <strain evidence="1">Niue_2</strain>
        <tissue evidence="1">Leaf</tissue>
    </source>
</reference>
<gene>
    <name evidence="1" type="ORF">Taro_029751</name>
</gene>
<comment type="caution">
    <text evidence="1">The sequence shown here is derived from an EMBL/GenBank/DDBJ whole genome shotgun (WGS) entry which is preliminary data.</text>
</comment>
<organism evidence="1 2">
    <name type="scientific">Colocasia esculenta</name>
    <name type="common">Wild taro</name>
    <name type="synonym">Arum esculentum</name>
    <dbReference type="NCBI Taxonomy" id="4460"/>
    <lineage>
        <taxon>Eukaryota</taxon>
        <taxon>Viridiplantae</taxon>
        <taxon>Streptophyta</taxon>
        <taxon>Embryophyta</taxon>
        <taxon>Tracheophyta</taxon>
        <taxon>Spermatophyta</taxon>
        <taxon>Magnoliopsida</taxon>
        <taxon>Liliopsida</taxon>
        <taxon>Araceae</taxon>
        <taxon>Aroideae</taxon>
        <taxon>Colocasieae</taxon>
        <taxon>Colocasia</taxon>
    </lineage>
</organism>
<evidence type="ECO:0000313" key="2">
    <source>
        <dbReference type="Proteomes" id="UP000652761"/>
    </source>
</evidence>
<name>A0A843VU54_COLES</name>